<proteinExistence type="predicted"/>
<dbReference type="SUPFAM" id="SSF52540">
    <property type="entry name" value="P-loop containing nucleoside triphosphate hydrolases"/>
    <property type="match status" value="1"/>
</dbReference>
<keyword evidence="5" id="KW-1185">Reference proteome</keyword>
<evidence type="ECO:0000256" key="2">
    <source>
        <dbReference type="SAM" id="Phobius"/>
    </source>
</evidence>
<evidence type="ECO:0000313" key="5">
    <source>
        <dbReference type="Proteomes" id="UP000077755"/>
    </source>
</evidence>
<evidence type="ECO:0000313" key="4">
    <source>
        <dbReference type="EMBL" id="WOG92581.1"/>
    </source>
</evidence>
<dbReference type="PROSITE" id="PS51419">
    <property type="entry name" value="RAB"/>
    <property type="match status" value="1"/>
</dbReference>
<evidence type="ECO:0000256" key="1">
    <source>
        <dbReference type="ARBA" id="ARBA00022741"/>
    </source>
</evidence>
<dbReference type="PANTHER" id="PTHR47978">
    <property type="match status" value="1"/>
</dbReference>
<dbReference type="Proteomes" id="UP000077755">
    <property type="component" value="Chromosome 3"/>
</dbReference>
<dbReference type="Gene3D" id="3.40.50.300">
    <property type="entry name" value="P-loop containing nucleotide triphosphate hydrolases"/>
    <property type="match status" value="1"/>
</dbReference>
<evidence type="ECO:0000313" key="3">
    <source>
        <dbReference type="EMBL" id="WOG92571.1"/>
    </source>
</evidence>
<dbReference type="EMBL" id="CP093345">
    <property type="protein sequence ID" value="WOG92571.1"/>
    <property type="molecule type" value="Genomic_DNA"/>
</dbReference>
<dbReference type="AlphaFoldDB" id="A0AAF1AU49"/>
<dbReference type="InterPro" id="IPR027417">
    <property type="entry name" value="P-loop_NTPase"/>
</dbReference>
<keyword evidence="2" id="KW-0812">Transmembrane</keyword>
<dbReference type="PRINTS" id="PR00449">
    <property type="entry name" value="RASTRNSFRMNG"/>
</dbReference>
<protein>
    <submittedName>
        <fullName evidence="4">Uncharacterized protein</fullName>
    </submittedName>
</protein>
<reference evidence="4" key="1">
    <citation type="journal article" date="2016" name="Nat. Genet.">
        <title>A high-quality carrot genome assembly provides new insights into carotenoid accumulation and asterid genome evolution.</title>
        <authorList>
            <person name="Iorizzo M."/>
            <person name="Ellison S."/>
            <person name="Senalik D."/>
            <person name="Zeng P."/>
            <person name="Satapoomin P."/>
            <person name="Huang J."/>
            <person name="Bowman M."/>
            <person name="Iovene M."/>
            <person name="Sanseverino W."/>
            <person name="Cavagnaro P."/>
            <person name="Yildiz M."/>
            <person name="Macko-Podgorni A."/>
            <person name="Moranska E."/>
            <person name="Grzebelus E."/>
            <person name="Grzebelus D."/>
            <person name="Ashrafi H."/>
            <person name="Zheng Z."/>
            <person name="Cheng S."/>
            <person name="Spooner D."/>
            <person name="Van Deynze A."/>
            <person name="Simon P."/>
        </authorList>
    </citation>
    <scope>NUCLEOTIDE SEQUENCE</scope>
    <source>
        <tissue evidence="4">Leaf</tissue>
    </source>
</reference>
<dbReference type="InterPro" id="IPR001806">
    <property type="entry name" value="Small_GTPase"/>
</dbReference>
<feature type="transmembrane region" description="Helical" evidence="2">
    <location>
        <begin position="183"/>
        <end position="200"/>
    </location>
</feature>
<organism evidence="4 5">
    <name type="scientific">Daucus carota subsp. sativus</name>
    <name type="common">Carrot</name>
    <dbReference type="NCBI Taxonomy" id="79200"/>
    <lineage>
        <taxon>Eukaryota</taxon>
        <taxon>Viridiplantae</taxon>
        <taxon>Streptophyta</taxon>
        <taxon>Embryophyta</taxon>
        <taxon>Tracheophyta</taxon>
        <taxon>Spermatophyta</taxon>
        <taxon>Magnoliopsida</taxon>
        <taxon>eudicotyledons</taxon>
        <taxon>Gunneridae</taxon>
        <taxon>Pentapetalae</taxon>
        <taxon>asterids</taxon>
        <taxon>campanulids</taxon>
        <taxon>Apiales</taxon>
        <taxon>Apiaceae</taxon>
        <taxon>Apioideae</taxon>
        <taxon>Scandiceae</taxon>
        <taxon>Daucinae</taxon>
        <taxon>Daucus</taxon>
        <taxon>Daucus sect. Daucus</taxon>
    </lineage>
</organism>
<sequence>MYIINLYALQISICSNTFRVSQSRTRVSQDNRDPPLGVSNRAKIIFFIYFLDRAHWGTIYDPYGLTYVHKNTAPNSSQYGFLINYYAWSAMVLNHQRSILLQLLWYFVPLNYFIFPLFVLLGYVGTGKSSLVMPFVKGQFIEFQESRIGAAFFLQTVAVNEATVKFEIWDTAGQERYHSLAPMYYGGAAAAIVVKNWILLGDL</sequence>
<accession>A0AAF1AU49</accession>
<gene>
    <name evidence="3" type="ORF">DCAR_0311844</name>
    <name evidence="4" type="ORF">DCAR_0311854</name>
</gene>
<keyword evidence="1" id="KW-0547">Nucleotide-binding</keyword>
<dbReference type="Pfam" id="PF00071">
    <property type="entry name" value="Ras"/>
    <property type="match status" value="1"/>
</dbReference>
<dbReference type="SMART" id="SM00175">
    <property type="entry name" value="RAB"/>
    <property type="match status" value="1"/>
</dbReference>
<name>A0AAF1AU49_DAUCS</name>
<dbReference type="GO" id="GO:0005525">
    <property type="term" value="F:GTP binding"/>
    <property type="evidence" value="ECO:0007669"/>
    <property type="project" value="InterPro"/>
</dbReference>
<dbReference type="GO" id="GO:0003924">
    <property type="term" value="F:GTPase activity"/>
    <property type="evidence" value="ECO:0007669"/>
    <property type="project" value="InterPro"/>
</dbReference>
<feature type="transmembrane region" description="Helical" evidence="2">
    <location>
        <begin position="103"/>
        <end position="124"/>
    </location>
</feature>
<keyword evidence="2" id="KW-1133">Transmembrane helix</keyword>
<keyword evidence="2" id="KW-0472">Membrane</keyword>
<reference evidence="4" key="2">
    <citation type="submission" date="2022-03" db="EMBL/GenBank/DDBJ databases">
        <title>Draft title - Genomic analysis of global carrot germplasm unveils the trajectory of domestication and the origin of high carotenoid orange carrot.</title>
        <authorList>
            <person name="Iorizzo M."/>
            <person name="Ellison S."/>
            <person name="Senalik D."/>
            <person name="Macko-Podgorni A."/>
            <person name="Grzebelus D."/>
            <person name="Bostan H."/>
            <person name="Rolling W."/>
            <person name="Curaba J."/>
            <person name="Simon P."/>
        </authorList>
    </citation>
    <scope>NUCLEOTIDE SEQUENCE</scope>
    <source>
        <tissue evidence="4">Leaf</tissue>
    </source>
</reference>
<dbReference type="EMBL" id="CP093345">
    <property type="protein sequence ID" value="WOG92581.1"/>
    <property type="molecule type" value="Genomic_DNA"/>
</dbReference>